<dbReference type="EMBL" id="LWDG02000129">
    <property type="protein sequence ID" value="KAE8268784.1"/>
    <property type="molecule type" value="Genomic_DNA"/>
</dbReference>
<proteinExistence type="predicted"/>
<feature type="region of interest" description="Disordered" evidence="1">
    <location>
        <begin position="354"/>
        <end position="504"/>
    </location>
</feature>
<feature type="region of interest" description="Disordered" evidence="1">
    <location>
        <begin position="302"/>
        <end position="335"/>
    </location>
</feature>
<evidence type="ECO:0000313" key="2">
    <source>
        <dbReference type="EMBL" id="KAE8268784.1"/>
    </source>
</evidence>
<sequence length="542" mass="58987">MDTQGGFVLPREGEAQQREAQAKNSEAPSRPLTDRQQTRLSAYLDEAFTRISRGFLRRHEPRPSRADGEADWLPTLRSLLAAWISVLGLIARVPPLGSSASLLVSYLLRATSELTEDITGYNLGEQGVQDLEAQLHAALAVVDALDSIWADLLRGQPLHQHQARLQLLLSSSGADLPPSSDAQLGLSTDPSGRFHHSATSRGSSSSVMQSSFPPPPSTPFADPHHAVSASVLSQTERIRLRNLALLARDRLFRWMRDVLDAPPPPETDDFKDGPAADGNKIDIMLGNGPRVAALLAFDERQRRDEAAARRPGKRRRLKGGSIGGESFNAPDGGENDEALVEQEREFAELAGAQGDLDAGMPALRDEPIDEPEDGEAEGFDEIDPAADGAGGGELEVVIDEENDAAAQDGEDDFNAGHDEDEGPLEQEHQHYADLFSRKLNPDASDDEDEPNGEDHDDDEGRSSTSASASKGRRQRRSRSGSIDSTDARTIDPSTVGEAGSSHAVVGQWDLEFSRCFRRTIRLLAESADRAQEIERERERAKE</sequence>
<feature type="compositionally biased region" description="Acidic residues" evidence="1">
    <location>
        <begin position="396"/>
        <end position="424"/>
    </location>
</feature>
<comment type="caution">
    <text evidence="2">The sequence shown here is derived from an EMBL/GenBank/DDBJ whole genome shotgun (WGS) entry which is preliminary data.</text>
</comment>
<gene>
    <name evidence="2" type="ORF">A4X09_0g3566</name>
</gene>
<feature type="compositionally biased region" description="Basic and acidic residues" evidence="1">
    <location>
        <begin position="425"/>
        <end position="440"/>
    </location>
</feature>
<feature type="region of interest" description="Disordered" evidence="1">
    <location>
        <begin position="178"/>
        <end position="225"/>
    </location>
</feature>
<feature type="compositionally biased region" description="Low complexity" evidence="1">
    <location>
        <begin position="199"/>
        <end position="211"/>
    </location>
</feature>
<accession>A0A8X7T541</accession>
<reference evidence="2" key="2">
    <citation type="journal article" date="2019" name="IMA Fungus">
        <title>Genome sequencing and comparison of five Tilletia species to identify candidate genes for the detection of regulated species infecting wheat.</title>
        <authorList>
            <person name="Nguyen H.D.T."/>
            <person name="Sultana T."/>
            <person name="Kesanakurti P."/>
            <person name="Hambleton S."/>
        </authorList>
    </citation>
    <scope>NUCLEOTIDE SEQUENCE</scope>
    <source>
        <strain evidence="2">DAOMC 236422</strain>
    </source>
</reference>
<feature type="region of interest" description="Disordered" evidence="1">
    <location>
        <begin position="1"/>
        <end position="36"/>
    </location>
</feature>
<feature type="compositionally biased region" description="Acidic residues" evidence="1">
    <location>
        <begin position="443"/>
        <end position="459"/>
    </location>
</feature>
<feature type="compositionally biased region" description="Basic and acidic residues" evidence="1">
    <location>
        <begin position="11"/>
        <end position="21"/>
    </location>
</feature>
<name>A0A8X7T541_9BASI</name>
<evidence type="ECO:0000313" key="3">
    <source>
        <dbReference type="Proteomes" id="UP000078113"/>
    </source>
</evidence>
<keyword evidence="3" id="KW-1185">Reference proteome</keyword>
<feature type="compositionally biased region" description="Polar residues" evidence="1">
    <location>
        <begin position="180"/>
        <end position="190"/>
    </location>
</feature>
<dbReference type="Proteomes" id="UP000078113">
    <property type="component" value="Unassembled WGS sequence"/>
</dbReference>
<evidence type="ECO:0000256" key="1">
    <source>
        <dbReference type="SAM" id="MobiDB-lite"/>
    </source>
</evidence>
<protein>
    <submittedName>
        <fullName evidence="2">Uncharacterized protein</fullName>
    </submittedName>
</protein>
<dbReference type="AlphaFoldDB" id="A0A8X7T541"/>
<reference evidence="2" key="1">
    <citation type="submission" date="2016-04" db="EMBL/GenBank/DDBJ databases">
        <authorList>
            <person name="Nguyen H.D."/>
            <person name="Samba Siva P."/>
            <person name="Cullis J."/>
            <person name="Levesque C.A."/>
            <person name="Hambleton S."/>
        </authorList>
    </citation>
    <scope>NUCLEOTIDE SEQUENCE</scope>
    <source>
        <strain evidence="2">DAOMC 236422</strain>
    </source>
</reference>
<organism evidence="2 3">
    <name type="scientific">Tilletia walkeri</name>
    <dbReference type="NCBI Taxonomy" id="117179"/>
    <lineage>
        <taxon>Eukaryota</taxon>
        <taxon>Fungi</taxon>
        <taxon>Dikarya</taxon>
        <taxon>Basidiomycota</taxon>
        <taxon>Ustilaginomycotina</taxon>
        <taxon>Exobasidiomycetes</taxon>
        <taxon>Tilletiales</taxon>
        <taxon>Tilletiaceae</taxon>
        <taxon>Tilletia</taxon>
    </lineage>
</organism>
<feature type="compositionally biased region" description="Acidic residues" evidence="1">
    <location>
        <begin position="367"/>
        <end position="384"/>
    </location>
</feature>